<protein>
    <submittedName>
        <fullName evidence="9">FtsX-like permease family protein</fullName>
    </submittedName>
</protein>
<evidence type="ECO:0000259" key="7">
    <source>
        <dbReference type="Pfam" id="PF02687"/>
    </source>
</evidence>
<evidence type="ECO:0000256" key="1">
    <source>
        <dbReference type="ARBA" id="ARBA00004651"/>
    </source>
</evidence>
<feature type="transmembrane region" description="Helical" evidence="6">
    <location>
        <begin position="670"/>
        <end position="691"/>
    </location>
</feature>
<accession>A0A1H4GGN0</accession>
<evidence type="ECO:0000256" key="2">
    <source>
        <dbReference type="ARBA" id="ARBA00022475"/>
    </source>
</evidence>
<proteinExistence type="predicted"/>
<dbReference type="Pfam" id="PF02687">
    <property type="entry name" value="FtsX"/>
    <property type="match status" value="2"/>
</dbReference>
<dbReference type="OrthoDB" id="1451596at2"/>
<evidence type="ECO:0000313" key="9">
    <source>
        <dbReference type="EMBL" id="SEB08785.1"/>
    </source>
</evidence>
<dbReference type="PROSITE" id="PS51257">
    <property type="entry name" value="PROKAR_LIPOPROTEIN"/>
    <property type="match status" value="1"/>
</dbReference>
<feature type="transmembrane region" description="Helical" evidence="6">
    <location>
        <begin position="418"/>
        <end position="443"/>
    </location>
</feature>
<feature type="transmembrane region" description="Helical" evidence="6">
    <location>
        <begin position="331"/>
        <end position="354"/>
    </location>
</feature>
<evidence type="ECO:0000256" key="5">
    <source>
        <dbReference type="ARBA" id="ARBA00023136"/>
    </source>
</evidence>
<dbReference type="AlphaFoldDB" id="A0A1H4GGN0"/>
<feature type="transmembrane region" description="Helical" evidence="6">
    <location>
        <begin position="751"/>
        <end position="771"/>
    </location>
</feature>
<keyword evidence="5 6" id="KW-0472">Membrane</keyword>
<name>A0A1H4GGN0_9SPHI</name>
<dbReference type="Proteomes" id="UP000198850">
    <property type="component" value="Unassembled WGS sequence"/>
</dbReference>
<evidence type="ECO:0000256" key="3">
    <source>
        <dbReference type="ARBA" id="ARBA00022692"/>
    </source>
</evidence>
<feature type="domain" description="MacB-like periplasmic core" evidence="8">
    <location>
        <begin position="20"/>
        <end position="240"/>
    </location>
</feature>
<feature type="transmembrane region" description="Helical" evidence="6">
    <location>
        <begin position="374"/>
        <end position="397"/>
    </location>
</feature>
<organism evidence="9 10">
    <name type="scientific">Pedobacter hartonius</name>
    <dbReference type="NCBI Taxonomy" id="425514"/>
    <lineage>
        <taxon>Bacteria</taxon>
        <taxon>Pseudomonadati</taxon>
        <taxon>Bacteroidota</taxon>
        <taxon>Sphingobacteriia</taxon>
        <taxon>Sphingobacteriales</taxon>
        <taxon>Sphingobacteriaceae</taxon>
        <taxon>Pedobacter</taxon>
    </lineage>
</organism>
<feature type="transmembrane region" description="Helical" evidence="6">
    <location>
        <begin position="703"/>
        <end position="731"/>
    </location>
</feature>
<dbReference type="InterPro" id="IPR025857">
    <property type="entry name" value="MacB_PCD"/>
</dbReference>
<evidence type="ECO:0000259" key="8">
    <source>
        <dbReference type="Pfam" id="PF12704"/>
    </source>
</evidence>
<reference evidence="9 10" key="1">
    <citation type="submission" date="2016-10" db="EMBL/GenBank/DDBJ databases">
        <authorList>
            <person name="de Groot N.N."/>
        </authorList>
    </citation>
    <scope>NUCLEOTIDE SEQUENCE [LARGE SCALE GENOMIC DNA]</scope>
    <source>
        <strain evidence="9 10">DSM 19033</strain>
    </source>
</reference>
<dbReference type="GO" id="GO:0005886">
    <property type="term" value="C:plasma membrane"/>
    <property type="evidence" value="ECO:0007669"/>
    <property type="project" value="UniProtKB-SubCell"/>
</dbReference>
<feature type="domain" description="MacB-like periplasmic core" evidence="8">
    <location>
        <begin position="522"/>
        <end position="621"/>
    </location>
</feature>
<evidence type="ECO:0000256" key="4">
    <source>
        <dbReference type="ARBA" id="ARBA00022989"/>
    </source>
</evidence>
<keyword evidence="2" id="KW-1003">Cell membrane</keyword>
<sequence>MFKLNFKIALRNLWKNKTASLINISGLAIGLASCLLLLLYVSYEWNFNKQLKDEANVYQIMINFDGPAGSISGTGPRTPNTVGPALQQSYTSVKAMSRIDDGDSRLIANGRNSFKKRGRFADAGILKIFDYHFISGDQKTALDAPNNVVLTESTAKLLFGTADVLNRSVRFEDKVNLKITGVIKDLPDNTSLQLDYLMPWTLFEGMYEWTKRPAWTNYSWTTLVTLSPDADPDLLNNSIKGIIKKHVSDATSSPMLFPFSKLHLYGEFTEGKSTGGGIEQLRLFMGLAIGILLIACINFMNMATAKSEKRAKEVGIKKTIGATRGSLISQFLMESLVLTLCSAVMSIVLVEVFLPLFNNLLGIKMNIVYANPYLWISLIGIVLFTGVVAGSYPAFYLSSFNPLQVLRKRTPSRGILSVSLRQVLVVVQFSFAVILIIATTVIYKQIQYLKNKPAGYQMNELVELAQDGQLEGKFELLKERLMQSGAIEGICQLSGSMAMYNSNFWGMEWPGSNETERHMVFSQMATTYDFVKTTGLKLVEGRDFSRQFPSDSAAVMLSVSAVKQMNLVNPVGKIVKYQGDNCTVVGVFEDFVWNAPSQKQDPMVVAFRKQQGGYITMRLNSANPASANLAVIERIVKDINPAYPVEFKFVDALYAEKLKSQKILGLLSNVFGGLAIFISCLGLFGLAAYSAEQRTKEIGVRKVLGASVASLMQLLSLNFLKMVVLSIIIAIPVATYVMDNWLKKFDFHTTVSWLMIAMAAAGTITIALLTVSYQAYKAAKANPVDALKYE</sequence>
<feature type="transmembrane region" description="Helical" evidence="6">
    <location>
        <begin position="281"/>
        <end position="300"/>
    </location>
</feature>
<dbReference type="Pfam" id="PF12704">
    <property type="entry name" value="MacB_PCD"/>
    <property type="match status" value="2"/>
</dbReference>
<dbReference type="EMBL" id="FNRA01000010">
    <property type="protein sequence ID" value="SEB08785.1"/>
    <property type="molecule type" value="Genomic_DNA"/>
</dbReference>
<dbReference type="InterPro" id="IPR050250">
    <property type="entry name" value="Macrolide_Exporter_MacB"/>
</dbReference>
<keyword evidence="3 6" id="KW-0812">Transmembrane</keyword>
<comment type="subcellular location">
    <subcellularLocation>
        <location evidence="1">Cell membrane</location>
        <topology evidence="1">Multi-pass membrane protein</topology>
    </subcellularLocation>
</comment>
<dbReference type="PANTHER" id="PTHR30572">
    <property type="entry name" value="MEMBRANE COMPONENT OF TRANSPORTER-RELATED"/>
    <property type="match status" value="1"/>
</dbReference>
<feature type="domain" description="ABC3 transporter permease C-terminal" evidence="7">
    <location>
        <begin position="669"/>
        <end position="783"/>
    </location>
</feature>
<evidence type="ECO:0000256" key="6">
    <source>
        <dbReference type="SAM" id="Phobius"/>
    </source>
</evidence>
<dbReference type="GO" id="GO:0022857">
    <property type="term" value="F:transmembrane transporter activity"/>
    <property type="evidence" value="ECO:0007669"/>
    <property type="project" value="TreeGrafter"/>
</dbReference>
<gene>
    <name evidence="9" type="ORF">SAMN05443550_11047</name>
</gene>
<keyword evidence="4 6" id="KW-1133">Transmembrane helix</keyword>
<keyword evidence="10" id="KW-1185">Reference proteome</keyword>
<dbReference type="PANTHER" id="PTHR30572:SF18">
    <property type="entry name" value="ABC-TYPE MACROLIDE FAMILY EXPORT SYSTEM PERMEASE COMPONENT 2"/>
    <property type="match status" value="1"/>
</dbReference>
<dbReference type="STRING" id="425514.SAMN05443550_11047"/>
<evidence type="ECO:0000313" key="10">
    <source>
        <dbReference type="Proteomes" id="UP000198850"/>
    </source>
</evidence>
<feature type="domain" description="ABC3 transporter permease C-terminal" evidence="7">
    <location>
        <begin position="287"/>
        <end position="402"/>
    </location>
</feature>
<dbReference type="InterPro" id="IPR003838">
    <property type="entry name" value="ABC3_permease_C"/>
</dbReference>
<feature type="transmembrane region" description="Helical" evidence="6">
    <location>
        <begin position="21"/>
        <end position="43"/>
    </location>
</feature>
<dbReference type="RefSeq" id="WP_090558692.1">
    <property type="nucleotide sequence ID" value="NZ_FNRA01000010.1"/>
</dbReference>